<dbReference type="CDD" id="cd01127">
    <property type="entry name" value="TrwB_TraG_TraD_VirD4"/>
    <property type="match status" value="1"/>
</dbReference>
<reference evidence="3" key="1">
    <citation type="journal article" date="2022" name="J Glob Antimicrob Resist">
        <title>Comparative analysis of IMP-4- and OXA-58-containing plasmids of three carbapenemase-producing Acinetobacter ursingii strains in the Netherlands.</title>
        <authorList>
            <person name="Hendrickx A.P.A."/>
            <person name="Schade R.P."/>
            <person name="Landman F."/>
            <person name="Bosch T."/>
            <person name="Schouls L.M."/>
            <person name="van Dijk K."/>
        </authorList>
    </citation>
    <scope>NUCLEOTIDE SEQUENCE</scope>
    <source>
        <strain evidence="3">RIVM_C010559</strain>
    </source>
</reference>
<dbReference type="InterPro" id="IPR033186">
    <property type="entry name" value="HerA_C"/>
</dbReference>
<dbReference type="Pfam" id="PF05872">
    <property type="entry name" value="HerA_C"/>
    <property type="match status" value="1"/>
</dbReference>
<accession>A0AA46NE94</accession>
<evidence type="ECO:0000259" key="2">
    <source>
        <dbReference type="Pfam" id="PF05872"/>
    </source>
</evidence>
<dbReference type="AlphaFoldDB" id="A0AA46NE94"/>
<dbReference type="Gene3D" id="3.40.50.300">
    <property type="entry name" value="P-loop containing nucleotide triphosphate hydrolases"/>
    <property type="match status" value="2"/>
</dbReference>
<sequence length="516" mass="56559">MGTPIVIAKKTTDIHQDIVLHSEFANRHGLIAGATGTGKTVTLKVMAENFSRIGVPVFLADAKGDVSSIAKAGSDNPKFDERIKSLGIDTIAFAASPTIFWDLFGEQGHPIRTTVSEIGPLLLAQMLNLNDTQEGVLSAVFRIADDQGLLLIDFKDLKAMLSYVSDNANDLKADYGNLSPASLGAIQRNLLALGDQGGEQFFGEPSLNILDFIQTDSNGHGYINLLAADKLMNTPKLYATFLLWMLSELFEQLPEVGDLDKPKLVFFFDEAHLLFDNASPALQQKIEQVVRLIRSKGVGIYFISQNPLDIPETVLGQLGNRVQHALRAFTPKDQKAVKTAADTFRANPEFKVDQAITELAVGEALISFLDEQGTPQIVERGWIMPPYSAFSPLSADERKALMSQSIVAGIYERAVDRDSAYEMLQRKVSESAAQQQAQLEAAQQAKQQETDAKQQAKEQERLAREQQKADEKAQRERDKLTQDVLGTFAKSAARSLGGPTGQRLVRGLLGSLFGKR</sequence>
<dbReference type="InterPro" id="IPR027417">
    <property type="entry name" value="P-loop_NTPase"/>
</dbReference>
<feature type="domain" description="Helicase HerA-like C-terminal" evidence="2">
    <location>
        <begin position="10"/>
        <end position="515"/>
    </location>
</feature>
<dbReference type="InterPro" id="IPR051162">
    <property type="entry name" value="T4SS_component"/>
</dbReference>
<feature type="region of interest" description="Disordered" evidence="1">
    <location>
        <begin position="439"/>
        <end position="482"/>
    </location>
</feature>
<dbReference type="EMBL" id="CP089051">
    <property type="protein sequence ID" value="UYF72203.1"/>
    <property type="molecule type" value="Genomic_DNA"/>
</dbReference>
<evidence type="ECO:0000313" key="4">
    <source>
        <dbReference type="Proteomes" id="UP001164064"/>
    </source>
</evidence>
<dbReference type="PANTHER" id="PTHR30121:SF6">
    <property type="entry name" value="SLR6007 PROTEIN"/>
    <property type="match status" value="1"/>
</dbReference>
<protein>
    <submittedName>
        <fullName evidence="3">DUF853 domain-containing protein</fullName>
    </submittedName>
</protein>
<evidence type="ECO:0000313" key="3">
    <source>
        <dbReference type="EMBL" id="UYF72203.1"/>
    </source>
</evidence>
<name>A0AA46NE94_9GAMM</name>
<feature type="compositionally biased region" description="Basic and acidic residues" evidence="1">
    <location>
        <begin position="448"/>
        <end position="481"/>
    </location>
</feature>
<dbReference type="RefSeq" id="WP_104795185.1">
    <property type="nucleotide sequence ID" value="NZ_CP089038.1"/>
</dbReference>
<evidence type="ECO:0000256" key="1">
    <source>
        <dbReference type="SAM" id="MobiDB-lite"/>
    </source>
</evidence>
<dbReference type="Proteomes" id="UP001164064">
    <property type="component" value="Chromosome"/>
</dbReference>
<dbReference type="SUPFAM" id="SSF52540">
    <property type="entry name" value="P-loop containing nucleoside triphosphate hydrolases"/>
    <property type="match status" value="1"/>
</dbReference>
<organism evidence="3 4">
    <name type="scientific">Acinetobacter ursingii</name>
    <dbReference type="NCBI Taxonomy" id="108980"/>
    <lineage>
        <taxon>Bacteria</taxon>
        <taxon>Pseudomonadati</taxon>
        <taxon>Pseudomonadota</taxon>
        <taxon>Gammaproteobacteria</taxon>
        <taxon>Moraxellales</taxon>
        <taxon>Moraxellaceae</taxon>
        <taxon>Acinetobacter</taxon>
    </lineage>
</organism>
<gene>
    <name evidence="3" type="ORF">LSO60_02625</name>
</gene>
<proteinExistence type="predicted"/>
<dbReference type="PANTHER" id="PTHR30121">
    <property type="entry name" value="UNCHARACTERIZED PROTEIN YJGR-RELATED"/>
    <property type="match status" value="1"/>
</dbReference>